<proteinExistence type="predicted"/>
<dbReference type="EMBL" id="JAIWYP010000001">
    <property type="protein sequence ID" value="KAH3886214.1"/>
    <property type="molecule type" value="Genomic_DNA"/>
</dbReference>
<reference evidence="1" key="1">
    <citation type="journal article" date="2019" name="bioRxiv">
        <title>The Genome of the Zebra Mussel, Dreissena polymorpha: A Resource for Invasive Species Research.</title>
        <authorList>
            <person name="McCartney M.A."/>
            <person name="Auch B."/>
            <person name="Kono T."/>
            <person name="Mallez S."/>
            <person name="Zhang Y."/>
            <person name="Obille A."/>
            <person name="Becker A."/>
            <person name="Abrahante J.E."/>
            <person name="Garbe J."/>
            <person name="Badalamenti J.P."/>
            <person name="Herman A."/>
            <person name="Mangelson H."/>
            <person name="Liachko I."/>
            <person name="Sullivan S."/>
            <person name="Sone E.D."/>
            <person name="Koren S."/>
            <person name="Silverstein K.A.T."/>
            <person name="Beckman K.B."/>
            <person name="Gohl D.M."/>
        </authorList>
    </citation>
    <scope>NUCLEOTIDE SEQUENCE</scope>
    <source>
        <strain evidence="1">Duluth1</strain>
        <tissue evidence="1">Whole animal</tissue>
    </source>
</reference>
<reference evidence="1" key="2">
    <citation type="submission" date="2020-11" db="EMBL/GenBank/DDBJ databases">
        <authorList>
            <person name="McCartney M.A."/>
            <person name="Auch B."/>
            <person name="Kono T."/>
            <person name="Mallez S."/>
            <person name="Becker A."/>
            <person name="Gohl D.M."/>
            <person name="Silverstein K.A.T."/>
            <person name="Koren S."/>
            <person name="Bechman K.B."/>
            <person name="Herman A."/>
            <person name="Abrahante J.E."/>
            <person name="Garbe J."/>
        </authorList>
    </citation>
    <scope>NUCLEOTIDE SEQUENCE</scope>
    <source>
        <strain evidence="1">Duluth1</strain>
        <tissue evidence="1">Whole animal</tissue>
    </source>
</reference>
<accession>A0A9D4RYX8</accession>
<gene>
    <name evidence="1" type="ORF">DPMN_010215</name>
</gene>
<dbReference type="AlphaFoldDB" id="A0A9D4RYX8"/>
<evidence type="ECO:0000313" key="1">
    <source>
        <dbReference type="EMBL" id="KAH3886214.1"/>
    </source>
</evidence>
<keyword evidence="2" id="KW-1185">Reference proteome</keyword>
<sequence>MQAGARGPTRRPPRGRYWNMSVRYTVLKTCLIGEVSLQMSRNQKGPRAINPPPPHRQLSLTQCGIGSSLHKADCSPAQTKLLFLLS</sequence>
<protein>
    <submittedName>
        <fullName evidence="1">Uncharacterized protein</fullName>
    </submittedName>
</protein>
<dbReference type="Proteomes" id="UP000828390">
    <property type="component" value="Unassembled WGS sequence"/>
</dbReference>
<organism evidence="1 2">
    <name type="scientific">Dreissena polymorpha</name>
    <name type="common">Zebra mussel</name>
    <name type="synonym">Mytilus polymorpha</name>
    <dbReference type="NCBI Taxonomy" id="45954"/>
    <lineage>
        <taxon>Eukaryota</taxon>
        <taxon>Metazoa</taxon>
        <taxon>Spiralia</taxon>
        <taxon>Lophotrochozoa</taxon>
        <taxon>Mollusca</taxon>
        <taxon>Bivalvia</taxon>
        <taxon>Autobranchia</taxon>
        <taxon>Heteroconchia</taxon>
        <taxon>Euheterodonta</taxon>
        <taxon>Imparidentia</taxon>
        <taxon>Neoheterodontei</taxon>
        <taxon>Myida</taxon>
        <taxon>Dreissenoidea</taxon>
        <taxon>Dreissenidae</taxon>
        <taxon>Dreissena</taxon>
    </lineage>
</organism>
<evidence type="ECO:0000313" key="2">
    <source>
        <dbReference type="Proteomes" id="UP000828390"/>
    </source>
</evidence>
<name>A0A9D4RYX8_DREPO</name>
<comment type="caution">
    <text evidence="1">The sequence shown here is derived from an EMBL/GenBank/DDBJ whole genome shotgun (WGS) entry which is preliminary data.</text>
</comment>